<sequence>MYQYSPSTNSFYPDDLLSVYEDAGTLPNDLAPVSKDVFREFTATPEPGKMRVAGSDGLPAWGDIPPPTHEELIAIAEQVRQQLLTHADAVMLDWRTELMLDEISDANRAKLSAWLAYKNEVKAVDVTTAPENVNWPVPPEA</sequence>
<comment type="caution">
    <text evidence="1">The sequence shown here is derived from an EMBL/GenBank/DDBJ whole genome shotgun (WGS) entry which is preliminary data.</text>
</comment>
<protein>
    <submittedName>
        <fullName evidence="1">Phage tail protein</fullName>
    </submittedName>
</protein>
<organism evidence="1">
    <name type="scientific">Salmonella enterica subsp. enterica serovar Corvallis</name>
    <dbReference type="NCBI Taxonomy" id="593905"/>
    <lineage>
        <taxon>Bacteria</taxon>
        <taxon>Pseudomonadati</taxon>
        <taxon>Pseudomonadota</taxon>
        <taxon>Gammaproteobacteria</taxon>
        <taxon>Enterobacterales</taxon>
        <taxon>Enterobacteriaceae</taxon>
        <taxon>Salmonella</taxon>
    </lineage>
</organism>
<reference evidence="1" key="1">
    <citation type="journal article" date="2018" name="Genome Biol.">
        <title>SKESA: strategic k-mer extension for scrupulous assemblies.</title>
        <authorList>
            <person name="Souvorov A."/>
            <person name="Agarwala R."/>
            <person name="Lipman D.J."/>
        </authorList>
    </citation>
    <scope>NUCLEOTIDE SEQUENCE</scope>
    <source>
        <strain evidence="1">Sam_c892a98b-ce4f-4c9f-92e4-1fc103cff993</strain>
    </source>
</reference>
<gene>
    <name evidence="1" type="ORF">G2284_12475</name>
</gene>
<proteinExistence type="predicted"/>
<dbReference type="Pfam" id="PF02413">
    <property type="entry name" value="Caudo_TAP"/>
    <property type="match status" value="1"/>
</dbReference>
<name>A0A724L152_SALET</name>
<evidence type="ECO:0000313" key="1">
    <source>
        <dbReference type="EMBL" id="HAE0219989.1"/>
    </source>
</evidence>
<dbReference type="InterPro" id="IPR003458">
    <property type="entry name" value="Phage_T4_Gp38_tail_assem"/>
</dbReference>
<dbReference type="AlphaFoldDB" id="A0A724L152"/>
<accession>A0A724L152</accession>
<dbReference type="EMBL" id="DAAQON010000004">
    <property type="protein sequence ID" value="HAE0219989.1"/>
    <property type="molecule type" value="Genomic_DNA"/>
</dbReference>
<reference evidence="1" key="2">
    <citation type="submission" date="2019-01" db="EMBL/GenBank/DDBJ databases">
        <authorList>
            <consortium name="NCBI Pathogen Detection Project"/>
        </authorList>
    </citation>
    <scope>NUCLEOTIDE SEQUENCE</scope>
    <source>
        <strain evidence="1">Sam_c892a98b-ce4f-4c9f-92e4-1fc103cff993</strain>
    </source>
</reference>